<sequence length="41" mass="4765">MVQQSCQLYKYEHSIEVLCSGKKRFGWSPGCQSQLNIYIDP</sequence>
<dbReference type="EMBL" id="GBXM01089227">
    <property type="protein sequence ID" value="JAH19350.1"/>
    <property type="molecule type" value="Transcribed_RNA"/>
</dbReference>
<organism evidence="1">
    <name type="scientific">Anguilla anguilla</name>
    <name type="common">European freshwater eel</name>
    <name type="synonym">Muraena anguilla</name>
    <dbReference type="NCBI Taxonomy" id="7936"/>
    <lineage>
        <taxon>Eukaryota</taxon>
        <taxon>Metazoa</taxon>
        <taxon>Chordata</taxon>
        <taxon>Craniata</taxon>
        <taxon>Vertebrata</taxon>
        <taxon>Euteleostomi</taxon>
        <taxon>Actinopterygii</taxon>
        <taxon>Neopterygii</taxon>
        <taxon>Teleostei</taxon>
        <taxon>Anguilliformes</taxon>
        <taxon>Anguillidae</taxon>
        <taxon>Anguilla</taxon>
    </lineage>
</organism>
<dbReference type="AlphaFoldDB" id="A0A0E9QSY0"/>
<reference evidence="1" key="1">
    <citation type="submission" date="2014-11" db="EMBL/GenBank/DDBJ databases">
        <authorList>
            <person name="Amaro Gonzalez C."/>
        </authorList>
    </citation>
    <scope>NUCLEOTIDE SEQUENCE</scope>
</reference>
<accession>A0A0E9QSY0</accession>
<name>A0A0E9QSY0_ANGAN</name>
<proteinExistence type="predicted"/>
<protein>
    <submittedName>
        <fullName evidence="1">Uncharacterized protein</fullName>
    </submittedName>
</protein>
<reference evidence="1" key="2">
    <citation type="journal article" date="2015" name="Fish Shellfish Immunol.">
        <title>Early steps in the European eel (Anguilla anguilla)-Vibrio vulnificus interaction in the gills: Role of the RtxA13 toxin.</title>
        <authorList>
            <person name="Callol A."/>
            <person name="Pajuelo D."/>
            <person name="Ebbesson L."/>
            <person name="Teles M."/>
            <person name="MacKenzie S."/>
            <person name="Amaro C."/>
        </authorList>
    </citation>
    <scope>NUCLEOTIDE SEQUENCE</scope>
</reference>
<evidence type="ECO:0000313" key="1">
    <source>
        <dbReference type="EMBL" id="JAH19350.1"/>
    </source>
</evidence>